<protein>
    <submittedName>
        <fullName evidence="1">Uncharacterized protein</fullName>
    </submittedName>
</protein>
<reference evidence="2" key="1">
    <citation type="journal article" date="2011" name="PLoS Genet.">
        <title>Genomic analysis of the necrotrophic fungal pathogens Sclerotinia sclerotiorum and Botrytis cinerea.</title>
        <authorList>
            <person name="Amselem J."/>
            <person name="Cuomo C.A."/>
            <person name="van Kan J.A."/>
            <person name="Viaud M."/>
            <person name="Benito E.P."/>
            <person name="Couloux A."/>
            <person name="Coutinho P.M."/>
            <person name="de Vries R.P."/>
            <person name="Dyer P.S."/>
            <person name="Fillinger S."/>
            <person name="Fournier E."/>
            <person name="Gout L."/>
            <person name="Hahn M."/>
            <person name="Kohn L."/>
            <person name="Lapalu N."/>
            <person name="Plummer K.M."/>
            <person name="Pradier J.M."/>
            <person name="Quevillon E."/>
            <person name="Sharon A."/>
            <person name="Simon A."/>
            <person name="ten Have A."/>
            <person name="Tudzynski B."/>
            <person name="Tudzynski P."/>
            <person name="Wincker P."/>
            <person name="Andrew M."/>
            <person name="Anthouard V."/>
            <person name="Beever R.E."/>
            <person name="Beffa R."/>
            <person name="Benoit I."/>
            <person name="Bouzid O."/>
            <person name="Brault B."/>
            <person name="Chen Z."/>
            <person name="Choquer M."/>
            <person name="Collemare J."/>
            <person name="Cotton P."/>
            <person name="Danchin E.G."/>
            <person name="Da Silva C."/>
            <person name="Gautier A."/>
            <person name="Giraud C."/>
            <person name="Giraud T."/>
            <person name="Gonzalez C."/>
            <person name="Grossetete S."/>
            <person name="Guldener U."/>
            <person name="Henrissat B."/>
            <person name="Howlett B.J."/>
            <person name="Kodira C."/>
            <person name="Kretschmer M."/>
            <person name="Lappartient A."/>
            <person name="Leroch M."/>
            <person name="Levis C."/>
            <person name="Mauceli E."/>
            <person name="Neuveglise C."/>
            <person name="Oeser B."/>
            <person name="Pearson M."/>
            <person name="Poulain J."/>
            <person name="Poussereau N."/>
            <person name="Quesneville H."/>
            <person name="Rascle C."/>
            <person name="Schumacher J."/>
            <person name="Segurens B."/>
            <person name="Sexton A."/>
            <person name="Silva E."/>
            <person name="Sirven C."/>
            <person name="Soanes D.M."/>
            <person name="Talbot N.J."/>
            <person name="Templeton M."/>
            <person name="Yandava C."/>
            <person name="Yarden O."/>
            <person name="Zeng Q."/>
            <person name="Rollins J.A."/>
            <person name="Lebrun M.H."/>
            <person name="Dickman M."/>
        </authorList>
    </citation>
    <scope>NUCLEOTIDE SEQUENCE [LARGE SCALE GENOMIC DNA]</scope>
    <source>
        <strain evidence="2">T4</strain>
    </source>
</reference>
<organism evidence="1 2">
    <name type="scientific">Botryotinia fuckeliana (strain T4)</name>
    <name type="common">Noble rot fungus</name>
    <name type="synonym">Botrytis cinerea</name>
    <dbReference type="NCBI Taxonomy" id="999810"/>
    <lineage>
        <taxon>Eukaryota</taxon>
        <taxon>Fungi</taxon>
        <taxon>Dikarya</taxon>
        <taxon>Ascomycota</taxon>
        <taxon>Pezizomycotina</taxon>
        <taxon>Leotiomycetes</taxon>
        <taxon>Helotiales</taxon>
        <taxon>Sclerotiniaceae</taxon>
        <taxon>Botrytis</taxon>
    </lineage>
</organism>
<dbReference type="EMBL" id="FQ790353">
    <property type="protein sequence ID" value="CCD55121.1"/>
    <property type="molecule type" value="Genomic_DNA"/>
</dbReference>
<sequence length="61" mass="6802">MSKEEEIFKTMWIADSNSLTTRAIGLDNFESSDASAYLHNAQNKISEMEDQLYAATIVITG</sequence>
<accession>G2YU23</accession>
<dbReference type="AlphaFoldDB" id="G2YU23"/>
<evidence type="ECO:0000313" key="1">
    <source>
        <dbReference type="EMBL" id="CCD55121.1"/>
    </source>
</evidence>
<name>G2YU23_BOTF4</name>
<gene>
    <name evidence="1" type="ORF">BofuT4_P159420.1</name>
</gene>
<dbReference type="InParanoid" id="G2YU23"/>
<proteinExistence type="predicted"/>
<dbReference type="HOGENOM" id="CLU_2922398_0_0_1"/>
<dbReference type="Proteomes" id="UP000008177">
    <property type="component" value="Unplaced contigs"/>
</dbReference>
<evidence type="ECO:0000313" key="2">
    <source>
        <dbReference type="Proteomes" id="UP000008177"/>
    </source>
</evidence>